<sequence length="78" mass="9074">MLWADAACINQADENEKAIKSPFLVLTWHEVICNFITWQRNRFKGVENRVLRTTNLLPSIKDEEGLSQAHLRDSENTF</sequence>
<dbReference type="Proteomes" id="UP001243989">
    <property type="component" value="Unassembled WGS sequence"/>
</dbReference>
<evidence type="ECO:0000313" key="2">
    <source>
        <dbReference type="Proteomes" id="UP001243989"/>
    </source>
</evidence>
<organism evidence="1 2">
    <name type="scientific">Colletotrichum phormii</name>
    <dbReference type="NCBI Taxonomy" id="359342"/>
    <lineage>
        <taxon>Eukaryota</taxon>
        <taxon>Fungi</taxon>
        <taxon>Dikarya</taxon>
        <taxon>Ascomycota</taxon>
        <taxon>Pezizomycotina</taxon>
        <taxon>Sordariomycetes</taxon>
        <taxon>Hypocreomycetidae</taxon>
        <taxon>Glomerellales</taxon>
        <taxon>Glomerellaceae</taxon>
        <taxon>Colletotrichum</taxon>
        <taxon>Colletotrichum acutatum species complex</taxon>
    </lineage>
</organism>
<evidence type="ECO:0000313" key="1">
    <source>
        <dbReference type="EMBL" id="KAK1638503.1"/>
    </source>
</evidence>
<gene>
    <name evidence="1" type="ORF">BDP81DRAFT_425103</name>
</gene>
<proteinExistence type="predicted"/>
<evidence type="ECO:0008006" key="3">
    <source>
        <dbReference type="Google" id="ProtNLM"/>
    </source>
</evidence>
<dbReference type="AlphaFoldDB" id="A0AAI9ZUR7"/>
<keyword evidence="2" id="KW-1185">Reference proteome</keyword>
<accession>A0AAI9ZUR7</accession>
<protein>
    <recommendedName>
        <fullName evidence="3">Heterokaryon incompatibility domain-containing protein</fullName>
    </recommendedName>
</protein>
<name>A0AAI9ZUR7_9PEZI</name>
<dbReference type="GeneID" id="85475052"/>
<dbReference type="EMBL" id="JAHMHQ010000007">
    <property type="protein sequence ID" value="KAK1638503.1"/>
    <property type="molecule type" value="Genomic_DNA"/>
</dbReference>
<comment type="caution">
    <text evidence="1">The sequence shown here is derived from an EMBL/GenBank/DDBJ whole genome shotgun (WGS) entry which is preliminary data.</text>
</comment>
<dbReference type="RefSeq" id="XP_060447110.1">
    <property type="nucleotide sequence ID" value="XM_060590190.1"/>
</dbReference>
<reference evidence="1" key="1">
    <citation type="submission" date="2021-06" db="EMBL/GenBank/DDBJ databases">
        <title>Comparative genomics, transcriptomics and evolutionary studies reveal genomic signatures of adaptation to plant cell wall in hemibiotrophic fungi.</title>
        <authorList>
            <consortium name="DOE Joint Genome Institute"/>
            <person name="Baroncelli R."/>
            <person name="Diaz J.F."/>
            <person name="Benocci T."/>
            <person name="Peng M."/>
            <person name="Battaglia E."/>
            <person name="Haridas S."/>
            <person name="Andreopoulos W."/>
            <person name="Labutti K."/>
            <person name="Pangilinan J."/>
            <person name="Floch G.L."/>
            <person name="Makela M.R."/>
            <person name="Henrissat B."/>
            <person name="Grigoriev I.V."/>
            <person name="Crouch J.A."/>
            <person name="De Vries R.P."/>
            <person name="Sukno S.A."/>
            <person name="Thon M.R."/>
        </authorList>
    </citation>
    <scope>NUCLEOTIDE SEQUENCE</scope>
    <source>
        <strain evidence="1">CBS 102054</strain>
    </source>
</reference>